<dbReference type="RefSeq" id="WP_290358608.1">
    <property type="nucleotide sequence ID" value="NZ_JAUHHC010000002.1"/>
</dbReference>
<sequence length="85" mass="9441">MGIRVAMPSDAPAIADIYGPIVSNTAISFELEAPSVEQMRERIETTLHTLPWLVGVDDHGRVNGYAYASRHRERPAYQWAVDTTA</sequence>
<dbReference type="Gene3D" id="3.40.630.30">
    <property type="match status" value="1"/>
</dbReference>
<evidence type="ECO:0000313" key="2">
    <source>
        <dbReference type="Proteomes" id="UP001228044"/>
    </source>
</evidence>
<keyword evidence="2" id="KW-1185">Reference proteome</keyword>
<organism evidence="1 2">
    <name type="scientific">Roseateles violae</name>
    <dbReference type="NCBI Taxonomy" id="3058042"/>
    <lineage>
        <taxon>Bacteria</taxon>
        <taxon>Pseudomonadati</taxon>
        <taxon>Pseudomonadota</taxon>
        <taxon>Betaproteobacteria</taxon>
        <taxon>Burkholderiales</taxon>
        <taxon>Sphaerotilaceae</taxon>
        <taxon>Roseateles</taxon>
    </lineage>
</organism>
<comment type="caution">
    <text evidence="1">The sequence shown here is derived from an EMBL/GenBank/DDBJ whole genome shotgun (WGS) entry which is preliminary data.</text>
</comment>
<dbReference type="Proteomes" id="UP001228044">
    <property type="component" value="Unassembled WGS sequence"/>
</dbReference>
<proteinExistence type="predicted"/>
<dbReference type="EMBL" id="JAUHHC010000002">
    <property type="protein sequence ID" value="MDN3920304.1"/>
    <property type="molecule type" value="Genomic_DNA"/>
</dbReference>
<evidence type="ECO:0008006" key="3">
    <source>
        <dbReference type="Google" id="ProtNLM"/>
    </source>
</evidence>
<name>A0ABT8DPM7_9BURK</name>
<gene>
    <name evidence="1" type="ORF">QWJ38_08455</name>
</gene>
<dbReference type="SUPFAM" id="SSF55729">
    <property type="entry name" value="Acyl-CoA N-acyltransferases (Nat)"/>
    <property type="match status" value="1"/>
</dbReference>
<evidence type="ECO:0000313" key="1">
    <source>
        <dbReference type="EMBL" id="MDN3920304.1"/>
    </source>
</evidence>
<protein>
    <recommendedName>
        <fullName evidence="3">Phosphinothricin acetyltransferase</fullName>
    </recommendedName>
</protein>
<dbReference type="InterPro" id="IPR016181">
    <property type="entry name" value="Acyl_CoA_acyltransferase"/>
</dbReference>
<accession>A0ABT8DPM7</accession>
<reference evidence="1 2" key="1">
    <citation type="submission" date="2023-06" db="EMBL/GenBank/DDBJ databases">
        <title>Pelomonas sp. PFR6 16S ribosomal RNA gene Genome sequencing and assembly.</title>
        <authorList>
            <person name="Woo H."/>
        </authorList>
    </citation>
    <scope>NUCLEOTIDE SEQUENCE [LARGE SCALE GENOMIC DNA]</scope>
    <source>
        <strain evidence="1 2">PFR6</strain>
    </source>
</reference>